<reference evidence="2" key="1">
    <citation type="journal article" date="2019" name="bioRxiv">
        <title>The Genome of the Zebra Mussel, Dreissena polymorpha: A Resource for Invasive Species Research.</title>
        <authorList>
            <person name="McCartney M.A."/>
            <person name="Auch B."/>
            <person name="Kono T."/>
            <person name="Mallez S."/>
            <person name="Zhang Y."/>
            <person name="Obille A."/>
            <person name="Becker A."/>
            <person name="Abrahante J.E."/>
            <person name="Garbe J."/>
            <person name="Badalamenti J.P."/>
            <person name="Herman A."/>
            <person name="Mangelson H."/>
            <person name="Liachko I."/>
            <person name="Sullivan S."/>
            <person name="Sone E.D."/>
            <person name="Koren S."/>
            <person name="Silverstein K.A.T."/>
            <person name="Beckman K.B."/>
            <person name="Gohl D.M."/>
        </authorList>
    </citation>
    <scope>NUCLEOTIDE SEQUENCE</scope>
    <source>
        <strain evidence="2">Duluth1</strain>
        <tissue evidence="2">Whole animal</tissue>
    </source>
</reference>
<sequence>MQRLQERFGARNTNQEPKESMEDWSHRVFMLSTLAFSELPSAYTTEQAVSNFCQRLANAQAHNGISLH</sequence>
<proteinExistence type="predicted"/>
<name>A0A9D4RBB4_DREPO</name>
<organism evidence="2 3">
    <name type="scientific">Dreissena polymorpha</name>
    <name type="common">Zebra mussel</name>
    <name type="synonym">Mytilus polymorpha</name>
    <dbReference type="NCBI Taxonomy" id="45954"/>
    <lineage>
        <taxon>Eukaryota</taxon>
        <taxon>Metazoa</taxon>
        <taxon>Spiralia</taxon>
        <taxon>Lophotrochozoa</taxon>
        <taxon>Mollusca</taxon>
        <taxon>Bivalvia</taxon>
        <taxon>Autobranchia</taxon>
        <taxon>Heteroconchia</taxon>
        <taxon>Euheterodonta</taxon>
        <taxon>Imparidentia</taxon>
        <taxon>Neoheterodontei</taxon>
        <taxon>Myida</taxon>
        <taxon>Dreissenoidea</taxon>
        <taxon>Dreissenidae</taxon>
        <taxon>Dreissena</taxon>
    </lineage>
</organism>
<dbReference type="EMBL" id="JAIWYP010000002">
    <property type="protein sequence ID" value="KAH3861193.1"/>
    <property type="molecule type" value="Genomic_DNA"/>
</dbReference>
<gene>
    <name evidence="2" type="ORF">DPMN_024120</name>
</gene>
<evidence type="ECO:0000256" key="1">
    <source>
        <dbReference type="SAM" id="MobiDB-lite"/>
    </source>
</evidence>
<accession>A0A9D4RBB4</accession>
<dbReference type="AlphaFoldDB" id="A0A9D4RBB4"/>
<evidence type="ECO:0000313" key="2">
    <source>
        <dbReference type="EMBL" id="KAH3861193.1"/>
    </source>
</evidence>
<dbReference type="Proteomes" id="UP000828390">
    <property type="component" value="Unassembled WGS sequence"/>
</dbReference>
<reference evidence="2" key="2">
    <citation type="submission" date="2020-11" db="EMBL/GenBank/DDBJ databases">
        <authorList>
            <person name="McCartney M.A."/>
            <person name="Auch B."/>
            <person name="Kono T."/>
            <person name="Mallez S."/>
            <person name="Becker A."/>
            <person name="Gohl D.M."/>
            <person name="Silverstein K.A.T."/>
            <person name="Koren S."/>
            <person name="Bechman K.B."/>
            <person name="Herman A."/>
            <person name="Abrahante J.E."/>
            <person name="Garbe J."/>
        </authorList>
    </citation>
    <scope>NUCLEOTIDE SEQUENCE</scope>
    <source>
        <strain evidence="2">Duluth1</strain>
        <tissue evidence="2">Whole animal</tissue>
    </source>
</reference>
<feature type="region of interest" description="Disordered" evidence="1">
    <location>
        <begin position="1"/>
        <end position="22"/>
    </location>
</feature>
<protein>
    <submittedName>
        <fullName evidence="2">Uncharacterized protein</fullName>
    </submittedName>
</protein>
<evidence type="ECO:0000313" key="3">
    <source>
        <dbReference type="Proteomes" id="UP000828390"/>
    </source>
</evidence>
<comment type="caution">
    <text evidence="2">The sequence shown here is derived from an EMBL/GenBank/DDBJ whole genome shotgun (WGS) entry which is preliminary data.</text>
</comment>
<keyword evidence="3" id="KW-1185">Reference proteome</keyword>